<gene>
    <name evidence="3" type="ORF">UFOPK2992_01136</name>
</gene>
<evidence type="ECO:0000313" key="3">
    <source>
        <dbReference type="EMBL" id="CAB4803298.1"/>
    </source>
</evidence>
<name>A0A6J6Y762_9ZZZZ</name>
<sequence length="273" mass="30478">MVVTNQHLPTVIVVAALAVLGGLYMSLQHEVIHGHPTRVRWLNWLMVAAPLGMVLPLDRYRDTHLEHHRAVLTDPASDPESKYVSAETWQRSSAPYRWLLFVYQTLAGRLTVGPVLAVVRSIRSDLREMRTRPIVRRAWLLHLIGLAALVVALRAVSMPLWIYALGFVFGGSSLTSLRSFAEHLAVEPGPRTAMVHSGWFFSLIFLNNNLHYAHHEAPAVSWFRLPALAQELDADNAAAGVAGVYRGYGNIARRYLFRPLVHPVHPISATIDA</sequence>
<organism evidence="3">
    <name type="scientific">freshwater metagenome</name>
    <dbReference type="NCBI Taxonomy" id="449393"/>
    <lineage>
        <taxon>unclassified sequences</taxon>
        <taxon>metagenomes</taxon>
        <taxon>ecological metagenomes</taxon>
    </lineage>
</organism>
<feature type="transmembrane region" description="Helical" evidence="1">
    <location>
        <begin position="6"/>
        <end position="27"/>
    </location>
</feature>
<proteinExistence type="predicted"/>
<keyword evidence="1" id="KW-0812">Transmembrane</keyword>
<feature type="transmembrane region" description="Helical" evidence="1">
    <location>
        <begin position="98"/>
        <end position="119"/>
    </location>
</feature>
<feature type="transmembrane region" description="Helical" evidence="1">
    <location>
        <begin position="39"/>
        <end position="57"/>
    </location>
</feature>
<feature type="domain" description="Fatty acid desaturase" evidence="2">
    <location>
        <begin position="11"/>
        <end position="238"/>
    </location>
</feature>
<keyword evidence="1" id="KW-1133">Transmembrane helix</keyword>
<dbReference type="EMBL" id="CAFAAI010000196">
    <property type="protein sequence ID" value="CAB4803298.1"/>
    <property type="molecule type" value="Genomic_DNA"/>
</dbReference>
<dbReference type="Pfam" id="PF00487">
    <property type="entry name" value="FA_desaturase"/>
    <property type="match status" value="1"/>
</dbReference>
<evidence type="ECO:0000256" key="1">
    <source>
        <dbReference type="SAM" id="Phobius"/>
    </source>
</evidence>
<reference evidence="3" key="1">
    <citation type="submission" date="2020-05" db="EMBL/GenBank/DDBJ databases">
        <authorList>
            <person name="Chiriac C."/>
            <person name="Salcher M."/>
            <person name="Ghai R."/>
            <person name="Kavagutti S V."/>
        </authorList>
    </citation>
    <scope>NUCLEOTIDE SEQUENCE</scope>
</reference>
<protein>
    <submittedName>
        <fullName evidence="3">Unannotated protein</fullName>
    </submittedName>
</protein>
<dbReference type="GO" id="GO:0006629">
    <property type="term" value="P:lipid metabolic process"/>
    <property type="evidence" value="ECO:0007669"/>
    <property type="project" value="InterPro"/>
</dbReference>
<dbReference type="InterPro" id="IPR005804">
    <property type="entry name" value="FA_desaturase_dom"/>
</dbReference>
<accession>A0A6J6Y762</accession>
<keyword evidence="1" id="KW-0472">Membrane</keyword>
<dbReference type="AlphaFoldDB" id="A0A6J6Y762"/>
<evidence type="ECO:0000259" key="2">
    <source>
        <dbReference type="Pfam" id="PF00487"/>
    </source>
</evidence>
<feature type="transmembrane region" description="Helical" evidence="1">
    <location>
        <begin position="139"/>
        <end position="156"/>
    </location>
</feature>